<reference evidence="1 2" key="1">
    <citation type="journal article" date="2019" name="Sci. Rep.">
        <title>Orb-weaving spider Araneus ventricosus genome elucidates the spidroin gene catalogue.</title>
        <authorList>
            <person name="Kono N."/>
            <person name="Nakamura H."/>
            <person name="Ohtoshi R."/>
            <person name="Moran D.A.P."/>
            <person name="Shinohara A."/>
            <person name="Yoshida Y."/>
            <person name="Fujiwara M."/>
            <person name="Mori M."/>
            <person name="Tomita M."/>
            <person name="Arakawa K."/>
        </authorList>
    </citation>
    <scope>NUCLEOTIDE SEQUENCE [LARGE SCALE GENOMIC DNA]</scope>
</reference>
<dbReference type="OrthoDB" id="6471876at2759"/>
<proteinExistence type="predicted"/>
<name>A0A4Y2PF12_ARAVE</name>
<evidence type="ECO:0000313" key="1">
    <source>
        <dbReference type="EMBL" id="GBN49649.1"/>
    </source>
</evidence>
<dbReference type="Proteomes" id="UP000499080">
    <property type="component" value="Unassembled WGS sequence"/>
</dbReference>
<accession>A0A4Y2PF12</accession>
<evidence type="ECO:0000313" key="2">
    <source>
        <dbReference type="Proteomes" id="UP000499080"/>
    </source>
</evidence>
<protein>
    <submittedName>
        <fullName evidence="1">Uncharacterized protein</fullName>
    </submittedName>
</protein>
<dbReference type="AlphaFoldDB" id="A0A4Y2PF12"/>
<sequence length="92" mass="10554">MDAFPTETSQRLVAVPQKNGKWDAFETLMDQGRVQAFMPYMDLATKRIFHHLVRNGLQILFTGTISSVACWSLPRFHFLRPVGSILKKFAKN</sequence>
<gene>
    <name evidence="1" type="ORF">AVEN_160541_1</name>
</gene>
<comment type="caution">
    <text evidence="1">The sequence shown here is derived from an EMBL/GenBank/DDBJ whole genome shotgun (WGS) entry which is preliminary data.</text>
</comment>
<organism evidence="1 2">
    <name type="scientific">Araneus ventricosus</name>
    <name type="common">Orbweaver spider</name>
    <name type="synonym">Epeira ventricosa</name>
    <dbReference type="NCBI Taxonomy" id="182803"/>
    <lineage>
        <taxon>Eukaryota</taxon>
        <taxon>Metazoa</taxon>
        <taxon>Ecdysozoa</taxon>
        <taxon>Arthropoda</taxon>
        <taxon>Chelicerata</taxon>
        <taxon>Arachnida</taxon>
        <taxon>Araneae</taxon>
        <taxon>Araneomorphae</taxon>
        <taxon>Entelegynae</taxon>
        <taxon>Araneoidea</taxon>
        <taxon>Araneidae</taxon>
        <taxon>Araneus</taxon>
    </lineage>
</organism>
<dbReference type="EMBL" id="BGPR01011107">
    <property type="protein sequence ID" value="GBN49649.1"/>
    <property type="molecule type" value="Genomic_DNA"/>
</dbReference>
<keyword evidence="2" id="KW-1185">Reference proteome</keyword>